<sequence length="133" mass="15847">MVVWTIWEVRNNKVFNNVDTTISKTEDMVRFRVVWWFKYLGGGSSYSITHMLLNIKECCSNSRKMKVPKKDEWVSPPVDALKLMLMVRREVIQAWLALAKFFVIMVERDSNSIVDFMAHKRSRNKEESFFWCD</sequence>
<organism evidence="1 2">
    <name type="scientific">Dipteronia dyeriana</name>
    <dbReference type="NCBI Taxonomy" id="168575"/>
    <lineage>
        <taxon>Eukaryota</taxon>
        <taxon>Viridiplantae</taxon>
        <taxon>Streptophyta</taxon>
        <taxon>Embryophyta</taxon>
        <taxon>Tracheophyta</taxon>
        <taxon>Spermatophyta</taxon>
        <taxon>Magnoliopsida</taxon>
        <taxon>eudicotyledons</taxon>
        <taxon>Gunneridae</taxon>
        <taxon>Pentapetalae</taxon>
        <taxon>rosids</taxon>
        <taxon>malvids</taxon>
        <taxon>Sapindales</taxon>
        <taxon>Sapindaceae</taxon>
        <taxon>Hippocastanoideae</taxon>
        <taxon>Acereae</taxon>
        <taxon>Dipteronia</taxon>
    </lineage>
</organism>
<proteinExistence type="predicted"/>
<gene>
    <name evidence="1" type="ORF">Ddye_013401</name>
</gene>
<reference evidence="1" key="1">
    <citation type="journal article" date="2023" name="Plant J.">
        <title>Genome sequences and population genomics provide insights into the demographic history, inbreeding, and mutation load of two 'living fossil' tree species of Dipteronia.</title>
        <authorList>
            <person name="Feng Y."/>
            <person name="Comes H.P."/>
            <person name="Chen J."/>
            <person name="Zhu S."/>
            <person name="Lu R."/>
            <person name="Zhang X."/>
            <person name="Li P."/>
            <person name="Qiu J."/>
            <person name="Olsen K.M."/>
            <person name="Qiu Y."/>
        </authorList>
    </citation>
    <scope>NUCLEOTIDE SEQUENCE</scope>
    <source>
        <strain evidence="1">KIB01</strain>
    </source>
</reference>
<protein>
    <submittedName>
        <fullName evidence="1">Uncharacterized protein</fullName>
    </submittedName>
</protein>
<dbReference type="Proteomes" id="UP001280121">
    <property type="component" value="Unassembled WGS sequence"/>
</dbReference>
<accession>A0AAE0CJL1</accession>
<dbReference type="EMBL" id="JANJYI010000004">
    <property type="protein sequence ID" value="KAK2653545.1"/>
    <property type="molecule type" value="Genomic_DNA"/>
</dbReference>
<dbReference type="AlphaFoldDB" id="A0AAE0CJL1"/>
<evidence type="ECO:0000313" key="1">
    <source>
        <dbReference type="EMBL" id="KAK2653545.1"/>
    </source>
</evidence>
<name>A0AAE0CJL1_9ROSI</name>
<comment type="caution">
    <text evidence="1">The sequence shown here is derived from an EMBL/GenBank/DDBJ whole genome shotgun (WGS) entry which is preliminary data.</text>
</comment>
<keyword evidence="2" id="KW-1185">Reference proteome</keyword>
<evidence type="ECO:0000313" key="2">
    <source>
        <dbReference type="Proteomes" id="UP001280121"/>
    </source>
</evidence>